<dbReference type="eggNOG" id="COG2207">
    <property type="taxonomic scope" value="Bacteria"/>
</dbReference>
<dbReference type="Pfam" id="PF12833">
    <property type="entry name" value="HTH_18"/>
    <property type="match status" value="1"/>
</dbReference>
<evidence type="ECO:0000256" key="1">
    <source>
        <dbReference type="ARBA" id="ARBA00023015"/>
    </source>
</evidence>
<dbReference type="SMART" id="SM00448">
    <property type="entry name" value="REC"/>
    <property type="match status" value="1"/>
</dbReference>
<evidence type="ECO:0000256" key="3">
    <source>
        <dbReference type="ARBA" id="ARBA00023163"/>
    </source>
</evidence>
<dbReference type="GO" id="GO:0003700">
    <property type="term" value="F:DNA-binding transcription factor activity"/>
    <property type="evidence" value="ECO:0007669"/>
    <property type="project" value="InterPro"/>
</dbReference>
<dbReference type="Gene3D" id="3.40.50.2300">
    <property type="match status" value="1"/>
</dbReference>
<dbReference type="PROSITE" id="PS01124">
    <property type="entry name" value="HTH_ARAC_FAMILY_2"/>
    <property type="match status" value="1"/>
</dbReference>
<dbReference type="GO" id="GO:0043565">
    <property type="term" value="F:sequence-specific DNA binding"/>
    <property type="evidence" value="ECO:0007669"/>
    <property type="project" value="InterPro"/>
</dbReference>
<feature type="domain" description="Response regulatory" evidence="6">
    <location>
        <begin position="4"/>
        <end position="121"/>
    </location>
</feature>
<dbReference type="SUPFAM" id="SSF46689">
    <property type="entry name" value="Homeodomain-like"/>
    <property type="match status" value="2"/>
</dbReference>
<dbReference type="InterPro" id="IPR020449">
    <property type="entry name" value="Tscrpt_reg_AraC-type_HTH"/>
</dbReference>
<proteinExistence type="predicted"/>
<name>A0A081NUH1_9BACL</name>
<dbReference type="RefSeq" id="WP_036692353.1">
    <property type="nucleotide sequence ID" value="NZ_FYEP01000021.1"/>
</dbReference>
<dbReference type="PROSITE" id="PS00041">
    <property type="entry name" value="HTH_ARAC_FAMILY_1"/>
    <property type="match status" value="1"/>
</dbReference>
<accession>A0A081NUH1</accession>
<evidence type="ECO:0000256" key="4">
    <source>
        <dbReference type="PROSITE-ProRule" id="PRU00169"/>
    </source>
</evidence>
<dbReference type="OrthoDB" id="2543932at2"/>
<keyword evidence="1" id="KW-0805">Transcription regulation</keyword>
<comment type="caution">
    <text evidence="7">The sequence shown here is derived from an EMBL/GenBank/DDBJ whole genome shotgun (WGS) entry which is preliminary data.</text>
</comment>
<feature type="domain" description="HTH araC/xylS-type" evidence="5">
    <location>
        <begin position="347"/>
        <end position="445"/>
    </location>
</feature>
<keyword evidence="8" id="KW-1185">Reference proteome</keyword>
<dbReference type="EMBL" id="JNVM01000044">
    <property type="protein sequence ID" value="KEQ22094.1"/>
    <property type="molecule type" value="Genomic_DNA"/>
</dbReference>
<keyword evidence="4" id="KW-0597">Phosphoprotein</keyword>
<dbReference type="Proteomes" id="UP000028123">
    <property type="component" value="Unassembled WGS sequence"/>
</dbReference>
<dbReference type="InterPro" id="IPR018062">
    <property type="entry name" value="HTH_AraC-typ_CS"/>
</dbReference>
<sequence length="446" mass="51470">MYRRLLIVDDEPVIANGLVQLLQDRQEFELDICKAYSADEALEIAQRTKLDILVSDIRMPKKNGLQLVDEIAYYWPSCRMIFLTGYSEFNYVYEAIRKNVDSYILKSEGVEPIFEAVRGAIVKLEEEHRNRLQQEKAQLHLRIVESLLKKELLESVLRGEELPALLREERYADLDFAIALDRPSFILIGHADQQEGITMKLLEAAGSIFGKLLPPSIGCEYTLYDGHLIVWFLQPNAELVDRLRDEADAAENGHRVVAYLRGVLERVQNECEEILDVSMSFGISGNMMNRWDQTREQVEMIRSLIRRRVQLGQRMVIVDYERTTDKSSIQIKLAGIQQDAFKKGLLDQIHRYIEEHLAGDLSLTAIAEEVHLNPSYLSRYYKQISGHNLIEYIKSFKLESAIAMMSDPHLKLNEIALRVGFDSPSYFATFFKKMTGKSPQEYRNLQ</sequence>
<dbReference type="CDD" id="cd17536">
    <property type="entry name" value="REC_YesN-like"/>
    <property type="match status" value="1"/>
</dbReference>
<dbReference type="InterPro" id="IPR001789">
    <property type="entry name" value="Sig_transdc_resp-reg_receiver"/>
</dbReference>
<dbReference type="SUPFAM" id="SSF52172">
    <property type="entry name" value="CheY-like"/>
    <property type="match status" value="1"/>
</dbReference>
<dbReference type="AlphaFoldDB" id="A0A081NUH1"/>
<dbReference type="eggNOG" id="COG4753">
    <property type="taxonomic scope" value="Bacteria"/>
</dbReference>
<dbReference type="Pfam" id="PF00072">
    <property type="entry name" value="Response_reg"/>
    <property type="match status" value="1"/>
</dbReference>
<feature type="modified residue" description="4-aspartylphosphate" evidence="4">
    <location>
        <position position="56"/>
    </location>
</feature>
<evidence type="ECO:0000313" key="7">
    <source>
        <dbReference type="EMBL" id="KEQ22094.1"/>
    </source>
</evidence>
<evidence type="ECO:0000259" key="6">
    <source>
        <dbReference type="PROSITE" id="PS50110"/>
    </source>
</evidence>
<reference evidence="7 8" key="1">
    <citation type="submission" date="2014-06" db="EMBL/GenBank/DDBJ databases">
        <title>Draft genome sequence of Paenibacillus sp. MSt1.</title>
        <authorList>
            <person name="Aw Y.K."/>
            <person name="Ong K.S."/>
            <person name="Gan H.M."/>
            <person name="Lee S.M."/>
        </authorList>
    </citation>
    <scope>NUCLEOTIDE SEQUENCE [LARGE SCALE GENOMIC DNA]</scope>
    <source>
        <strain evidence="7 8">MSt1</strain>
    </source>
</reference>
<dbReference type="Gene3D" id="1.10.10.60">
    <property type="entry name" value="Homeodomain-like"/>
    <property type="match status" value="2"/>
</dbReference>
<dbReference type="InterPro" id="IPR009057">
    <property type="entry name" value="Homeodomain-like_sf"/>
</dbReference>
<evidence type="ECO:0000259" key="5">
    <source>
        <dbReference type="PROSITE" id="PS01124"/>
    </source>
</evidence>
<dbReference type="PRINTS" id="PR00032">
    <property type="entry name" value="HTHARAC"/>
</dbReference>
<evidence type="ECO:0000256" key="2">
    <source>
        <dbReference type="ARBA" id="ARBA00023125"/>
    </source>
</evidence>
<dbReference type="SMART" id="SM00342">
    <property type="entry name" value="HTH_ARAC"/>
    <property type="match status" value="1"/>
</dbReference>
<dbReference type="PROSITE" id="PS50110">
    <property type="entry name" value="RESPONSE_REGULATORY"/>
    <property type="match status" value="1"/>
</dbReference>
<dbReference type="PANTHER" id="PTHR43280:SF28">
    <property type="entry name" value="HTH-TYPE TRANSCRIPTIONAL ACTIVATOR RHAS"/>
    <property type="match status" value="1"/>
</dbReference>
<evidence type="ECO:0000313" key="8">
    <source>
        <dbReference type="Proteomes" id="UP000028123"/>
    </source>
</evidence>
<keyword evidence="3" id="KW-0804">Transcription</keyword>
<dbReference type="InterPro" id="IPR011006">
    <property type="entry name" value="CheY-like_superfamily"/>
</dbReference>
<dbReference type="InterPro" id="IPR018060">
    <property type="entry name" value="HTH_AraC"/>
</dbReference>
<gene>
    <name evidence="7" type="ORF">ET33_27815</name>
</gene>
<organism evidence="7 8">
    <name type="scientific">Paenibacillus tyrfis</name>
    <dbReference type="NCBI Taxonomy" id="1501230"/>
    <lineage>
        <taxon>Bacteria</taxon>
        <taxon>Bacillati</taxon>
        <taxon>Bacillota</taxon>
        <taxon>Bacilli</taxon>
        <taxon>Bacillales</taxon>
        <taxon>Paenibacillaceae</taxon>
        <taxon>Paenibacillus</taxon>
    </lineage>
</organism>
<keyword evidence="2" id="KW-0238">DNA-binding</keyword>
<dbReference type="GO" id="GO:0000160">
    <property type="term" value="P:phosphorelay signal transduction system"/>
    <property type="evidence" value="ECO:0007669"/>
    <property type="project" value="InterPro"/>
</dbReference>
<dbReference type="PANTHER" id="PTHR43280">
    <property type="entry name" value="ARAC-FAMILY TRANSCRIPTIONAL REGULATOR"/>
    <property type="match status" value="1"/>
</dbReference>
<protein>
    <submittedName>
        <fullName evidence="7">AraC family transcriptional regulator</fullName>
    </submittedName>
</protein>